<feature type="domain" description="Cytochrome C Planctomycete-type" evidence="4">
    <location>
        <begin position="43"/>
        <end position="100"/>
    </location>
</feature>
<evidence type="ECO:0000259" key="4">
    <source>
        <dbReference type="Pfam" id="PF07635"/>
    </source>
</evidence>
<dbReference type="InterPro" id="IPR022655">
    <property type="entry name" value="DUF1553"/>
</dbReference>
<organism evidence="5 6">
    <name type="scientific">Paludisphaera mucosa</name>
    <dbReference type="NCBI Taxonomy" id="3030827"/>
    <lineage>
        <taxon>Bacteria</taxon>
        <taxon>Pseudomonadati</taxon>
        <taxon>Planctomycetota</taxon>
        <taxon>Planctomycetia</taxon>
        <taxon>Isosphaerales</taxon>
        <taxon>Isosphaeraceae</taxon>
        <taxon>Paludisphaera</taxon>
    </lineage>
</organism>
<reference evidence="5 6" key="1">
    <citation type="submission" date="2023-03" db="EMBL/GenBank/DDBJ databases">
        <title>Paludisphaera mucosa sp. nov. a novel planctomycete from northern fen.</title>
        <authorList>
            <person name="Ivanova A."/>
        </authorList>
    </citation>
    <scope>NUCLEOTIDE SEQUENCE [LARGE SCALE GENOMIC DNA]</scope>
    <source>
        <strain evidence="5 6">Pla2</strain>
    </source>
</reference>
<dbReference type="Pfam" id="PF07583">
    <property type="entry name" value="PSCyt2"/>
    <property type="match status" value="1"/>
</dbReference>
<comment type="caution">
    <text evidence="5">The sequence shown here is derived from an EMBL/GenBank/DDBJ whole genome shotgun (WGS) entry which is preliminary data.</text>
</comment>
<dbReference type="RefSeq" id="WP_277859550.1">
    <property type="nucleotide sequence ID" value="NZ_JARRAG010000001.1"/>
</dbReference>
<dbReference type="PANTHER" id="PTHR35889:SF3">
    <property type="entry name" value="F-BOX DOMAIN-CONTAINING PROTEIN"/>
    <property type="match status" value="1"/>
</dbReference>
<dbReference type="SUPFAM" id="SSF49899">
    <property type="entry name" value="Concanavalin A-like lectins/glucanases"/>
    <property type="match status" value="1"/>
</dbReference>
<gene>
    <name evidence="5" type="ORF">PZE19_05410</name>
</gene>
<dbReference type="Pfam" id="PF07635">
    <property type="entry name" value="PSCyt1"/>
    <property type="match status" value="1"/>
</dbReference>
<dbReference type="Pfam" id="PF07587">
    <property type="entry name" value="PSD1"/>
    <property type="match status" value="1"/>
</dbReference>
<evidence type="ECO:0000313" key="5">
    <source>
        <dbReference type="EMBL" id="MDG3003196.1"/>
    </source>
</evidence>
<proteinExistence type="predicted"/>
<dbReference type="InterPro" id="IPR011444">
    <property type="entry name" value="DUF1549"/>
</dbReference>
<evidence type="ECO:0000313" key="6">
    <source>
        <dbReference type="Proteomes" id="UP001216907"/>
    </source>
</evidence>
<keyword evidence="6" id="KW-1185">Reference proteome</keyword>
<name>A0ABT6F6H7_9BACT</name>
<protein>
    <submittedName>
        <fullName evidence="5">DUF1553 domain-containing protein</fullName>
    </submittedName>
</protein>
<dbReference type="Gene3D" id="2.60.120.200">
    <property type="match status" value="1"/>
</dbReference>
<dbReference type="Proteomes" id="UP001216907">
    <property type="component" value="Unassembled WGS sequence"/>
</dbReference>
<feature type="signal peptide" evidence="1">
    <location>
        <begin position="1"/>
        <end position="23"/>
    </location>
</feature>
<keyword evidence="1" id="KW-0732">Signal</keyword>
<sequence>MPPYRSLVAAFGLVGLLAAPARGAEAPAVDFSRDVLPILSENCLLCHGPDAGTRKADLRLDVREGALRRKDPIIEPGKSAESEFILRLTSDDADEKMPPAKSGKSLTPEQVATLKKWVDEGAPWGKHWAFETPRRPEPPAVRHAERVRTPIDRFVLARLEHEGIEPAAEADKPTLIRRLSLDLIGLPPTPAEIDAFLADGSADAYEKVVDRLLASPRYGEAMASDWLDAARYADTNGYQNDFARTMWPWRDWVIEAFNRNMPFDAFTIEQIAGDRLPAATLAQKVATGFNRNNRTVTEAGSIEEEWRIENAIDRVETTSTVFLGLTMGCARCHDHKYDPVTQKEFYEFLGFFNNVNEKGVYTETRGNVPPLIAVPTPAQQDRLRRLEADIAEAAKAVQQAETELGAKQFAWEEGIRRQPPDPEPAAWAFRFPLSGDVQARAGASEAIAGTFRGKGEPTWVDGPSARAIALDGQPDSFVEAAAGPKLESTEPFTVALWVRPLGDGACLSKMDDAAAYRGYDVCILDGKVTVHLVHAWPGDAIKVKTKDPLPRAPWSHVVVSYDGSSKAAGLKIHVDGRPVATEVEVDALKNMLATDQPLRIGKRSTSLPFRGELADVRIDRRNVSPDEARALYERPVLEIARVPDADRTATRRGILGAYFRAFVDHDLRPLAEHGAKLQKEKTDFEQAIPTVMIMEDAPAPRPLHPLKRGQYDQPDTSMALSAGVPSCLPPLPSGPATDRLALGRWLVSPDNPLTPRVTVNRIWQRHFGEGLVKSSENFGLQSDPPANPTLLDWLATELVRDGWDLKRLHRLIVTSTVYRQSSRAPAELLQRDPDNRLLARGPRFRLGAEAVRDNVLAISGLLSSHLGGPSVKPYQPAGLWEEMAGGAGEAPYVQDKGDDLYRRSLYIYRKRTVPHPVMSTFDAPSREICQVKRARTNTPLQALELLNDVVYVEAARSLAALMIANGGSTPEDRIAFAFRRSTGREPNQNERRVLLAGLNKYLESFRTDPGAAGVLIKQGENPGPPGVDPVELAAYAATAGVILNLDETITLE</sequence>
<feature type="domain" description="DUF1553" evidence="3">
    <location>
        <begin position="738"/>
        <end position="995"/>
    </location>
</feature>
<dbReference type="InterPro" id="IPR011429">
    <property type="entry name" value="Cyt_c_Planctomycete-type"/>
</dbReference>
<evidence type="ECO:0000259" key="2">
    <source>
        <dbReference type="Pfam" id="PF07583"/>
    </source>
</evidence>
<dbReference type="InterPro" id="IPR013320">
    <property type="entry name" value="ConA-like_dom_sf"/>
</dbReference>
<dbReference type="PANTHER" id="PTHR35889">
    <property type="entry name" value="CYCLOINULO-OLIGOSACCHARIDE FRUCTANOTRANSFERASE-RELATED"/>
    <property type="match status" value="1"/>
</dbReference>
<dbReference type="Pfam" id="PF13385">
    <property type="entry name" value="Laminin_G_3"/>
    <property type="match status" value="1"/>
</dbReference>
<accession>A0ABT6F6H7</accession>
<feature type="domain" description="DUF1549" evidence="2">
    <location>
        <begin position="150"/>
        <end position="356"/>
    </location>
</feature>
<feature type="chain" id="PRO_5047020146" evidence="1">
    <location>
        <begin position="24"/>
        <end position="1052"/>
    </location>
</feature>
<evidence type="ECO:0000259" key="3">
    <source>
        <dbReference type="Pfam" id="PF07587"/>
    </source>
</evidence>
<dbReference type="EMBL" id="JARRAG010000001">
    <property type="protein sequence ID" value="MDG3003196.1"/>
    <property type="molecule type" value="Genomic_DNA"/>
</dbReference>
<evidence type="ECO:0000256" key="1">
    <source>
        <dbReference type="SAM" id="SignalP"/>
    </source>
</evidence>